<proteinExistence type="predicted"/>
<feature type="region of interest" description="Disordered" evidence="1">
    <location>
        <begin position="113"/>
        <end position="138"/>
    </location>
</feature>
<comment type="caution">
    <text evidence="2">The sequence shown here is derived from an EMBL/GenBank/DDBJ whole genome shotgun (WGS) entry which is preliminary data.</text>
</comment>
<feature type="compositionally biased region" description="Polar residues" evidence="1">
    <location>
        <begin position="113"/>
        <end position="122"/>
    </location>
</feature>
<evidence type="ECO:0000313" key="2">
    <source>
        <dbReference type="EMBL" id="GFO10000.1"/>
    </source>
</evidence>
<dbReference type="Proteomes" id="UP000735302">
    <property type="component" value="Unassembled WGS sequence"/>
</dbReference>
<name>A0AAV4AP13_9GAST</name>
<evidence type="ECO:0000313" key="3">
    <source>
        <dbReference type="Proteomes" id="UP000735302"/>
    </source>
</evidence>
<evidence type="ECO:0000256" key="1">
    <source>
        <dbReference type="SAM" id="MobiDB-lite"/>
    </source>
</evidence>
<protein>
    <submittedName>
        <fullName evidence="2">Uncharacterized protein</fullName>
    </submittedName>
</protein>
<keyword evidence="3" id="KW-1185">Reference proteome</keyword>
<sequence>MNNRVDNLLCHHKLVSVRIDWFGLGFVYSKSVVNKMIAGHCVSGGAGTRDKKIPADFRADSLSHYATNAPFKVKTKTQKTSASFQHGFVQLSLIPVPSYSEAYTVSHVLLSSDQPASHNSSEAVKIGPEVGTRRNRKL</sequence>
<reference evidence="2 3" key="1">
    <citation type="journal article" date="2021" name="Elife">
        <title>Chloroplast acquisition without the gene transfer in kleptoplastic sea slugs, Plakobranchus ocellatus.</title>
        <authorList>
            <person name="Maeda T."/>
            <person name="Takahashi S."/>
            <person name="Yoshida T."/>
            <person name="Shimamura S."/>
            <person name="Takaki Y."/>
            <person name="Nagai Y."/>
            <person name="Toyoda A."/>
            <person name="Suzuki Y."/>
            <person name="Arimoto A."/>
            <person name="Ishii H."/>
            <person name="Satoh N."/>
            <person name="Nishiyama T."/>
            <person name="Hasebe M."/>
            <person name="Maruyama T."/>
            <person name="Minagawa J."/>
            <person name="Obokata J."/>
            <person name="Shigenobu S."/>
        </authorList>
    </citation>
    <scope>NUCLEOTIDE SEQUENCE [LARGE SCALE GENOMIC DNA]</scope>
</reference>
<gene>
    <name evidence="2" type="ORF">PoB_003650500</name>
</gene>
<dbReference type="EMBL" id="BLXT01004140">
    <property type="protein sequence ID" value="GFO10000.1"/>
    <property type="molecule type" value="Genomic_DNA"/>
</dbReference>
<dbReference type="AlphaFoldDB" id="A0AAV4AP13"/>
<organism evidence="2 3">
    <name type="scientific">Plakobranchus ocellatus</name>
    <dbReference type="NCBI Taxonomy" id="259542"/>
    <lineage>
        <taxon>Eukaryota</taxon>
        <taxon>Metazoa</taxon>
        <taxon>Spiralia</taxon>
        <taxon>Lophotrochozoa</taxon>
        <taxon>Mollusca</taxon>
        <taxon>Gastropoda</taxon>
        <taxon>Heterobranchia</taxon>
        <taxon>Euthyneura</taxon>
        <taxon>Panpulmonata</taxon>
        <taxon>Sacoglossa</taxon>
        <taxon>Placobranchoidea</taxon>
        <taxon>Plakobranchidae</taxon>
        <taxon>Plakobranchus</taxon>
    </lineage>
</organism>
<accession>A0AAV4AP13</accession>